<organism evidence="1">
    <name type="scientific">Thermofilum pendens</name>
    <dbReference type="NCBI Taxonomy" id="2269"/>
    <lineage>
        <taxon>Archaea</taxon>
        <taxon>Thermoproteota</taxon>
        <taxon>Thermoprotei</taxon>
        <taxon>Thermofilales</taxon>
        <taxon>Thermofilaceae</taxon>
        <taxon>Thermofilum</taxon>
    </lineage>
</organism>
<proteinExistence type="predicted"/>
<dbReference type="PANTHER" id="PTHR43649:SF11">
    <property type="entry name" value="ABC TRANSPORTER SUBSTRATE-BINDING PROTEIN YESO-RELATED"/>
    <property type="match status" value="1"/>
</dbReference>
<dbReference type="InterPro" id="IPR006059">
    <property type="entry name" value="SBP"/>
</dbReference>
<gene>
    <name evidence="1" type="ORF">ENU21_03970</name>
</gene>
<dbReference type="AlphaFoldDB" id="A0A7C4D4Z6"/>
<accession>A0A7C4D4Z6</accession>
<dbReference type="EMBL" id="DTBQ01000107">
    <property type="protein sequence ID" value="HGM46893.1"/>
    <property type="molecule type" value="Genomic_DNA"/>
</dbReference>
<comment type="caution">
    <text evidence="1">The sequence shown here is derived from an EMBL/GenBank/DDBJ whole genome shotgun (WGS) entry which is preliminary data.</text>
</comment>
<dbReference type="Gene3D" id="3.40.190.10">
    <property type="entry name" value="Periplasmic binding protein-like II"/>
    <property type="match status" value="1"/>
</dbReference>
<dbReference type="SUPFAM" id="SSF53850">
    <property type="entry name" value="Periplasmic binding protein-like II"/>
    <property type="match status" value="1"/>
</dbReference>
<sequence length="503" mass="56881">MFRKRRGHIDKMVALLLAALFIVGLVAGYLVSSVTAPPAAPPAAGEVVPKSEYDKLLRELEDLRRQIGAGAAPVEIVITAWTQGPERESIYRQANLEEAAKKLTQMFKAVGVPATVRVEGEFSTASWTDYRKKLYLALEGGTGPCIFLTAHIDTATLADNGWIIPLDDYIKKYWNWTYYDVISGLWNSVTYKGRIWAIPQDTEARPVYYNKFLLKKLGWTDEMINDLPNKVLRGEFTLYDMLRVAKEAVDKGVVEPGYGIWHRPNAGPDWPIVYLAFGGELYDPGTGKLVADMKVWRKYFEWFYEASMARSKVISDKLTALDWNRDIHPTIVAGKVLFWMGGTWHKGQWVSSFGLSEEKFWEMFGFMLYPPGEKGGRPVTLSQPMAYFISKTCKYPEVAFLILTLATDSYLNSLHAVQSAHLAILYSQLSDPTYTKDKFLAATGYMVEYAKYQPLHPKWGEYQTTIFEVVKGIETGAFTPDTALATFRDLLRSRLGDAVIIRE</sequence>
<name>A0A7C4D4Z6_THEPE</name>
<dbReference type="InterPro" id="IPR050490">
    <property type="entry name" value="Bact_solute-bd_prot1"/>
</dbReference>
<protein>
    <submittedName>
        <fullName evidence="1">Extracellular solute-binding protein</fullName>
    </submittedName>
</protein>
<dbReference type="Pfam" id="PF01547">
    <property type="entry name" value="SBP_bac_1"/>
    <property type="match status" value="1"/>
</dbReference>
<dbReference type="PANTHER" id="PTHR43649">
    <property type="entry name" value="ARABINOSE-BINDING PROTEIN-RELATED"/>
    <property type="match status" value="1"/>
</dbReference>
<reference evidence="1" key="1">
    <citation type="journal article" date="2020" name="mSystems">
        <title>Genome- and Community-Level Interaction Insights into Carbon Utilization and Element Cycling Functions of Hydrothermarchaeota in Hydrothermal Sediment.</title>
        <authorList>
            <person name="Zhou Z."/>
            <person name="Liu Y."/>
            <person name="Xu W."/>
            <person name="Pan J."/>
            <person name="Luo Z.H."/>
            <person name="Li M."/>
        </authorList>
    </citation>
    <scope>NUCLEOTIDE SEQUENCE</scope>
    <source>
        <strain evidence="1">SpSt-649</strain>
    </source>
</reference>
<evidence type="ECO:0000313" key="1">
    <source>
        <dbReference type="EMBL" id="HGM46893.1"/>
    </source>
</evidence>